<dbReference type="SMR" id="A0A843U1R9"/>
<proteinExistence type="predicted"/>
<dbReference type="InterPro" id="IPR019734">
    <property type="entry name" value="TPR_rpt"/>
</dbReference>
<feature type="repeat" description="TPR" evidence="1">
    <location>
        <begin position="74"/>
        <end position="107"/>
    </location>
</feature>
<evidence type="ECO:0000313" key="3">
    <source>
        <dbReference type="Proteomes" id="UP000652761"/>
    </source>
</evidence>
<gene>
    <name evidence="2" type="ORF">Taro_011560</name>
</gene>
<accession>A0A843U1R9</accession>
<dbReference type="OrthoDB" id="1872379at2759"/>
<dbReference type="InterPro" id="IPR052769">
    <property type="entry name" value="TPR_domain_protein"/>
</dbReference>
<sequence>MVVVIEQDPEPEPDVREAKGLENGAVSSCPDVSEPVTVVKAAGCPAGNGDASEDEAFEDALDEEQQVQRVITQANDAKEEGNKLYRVGNFEEALRKYELALQYAPESPSSAEIRSICHANCAICYSKLWLIPWVTGPVSKPHASSSLVAVTE</sequence>
<protein>
    <recommendedName>
        <fullName evidence="4">Tetratricopeptide repeat protein 1</fullName>
    </recommendedName>
</protein>
<reference evidence="2" key="1">
    <citation type="submission" date="2017-07" db="EMBL/GenBank/DDBJ databases">
        <title>Taro Niue Genome Assembly and Annotation.</title>
        <authorList>
            <person name="Atibalentja N."/>
            <person name="Keating K."/>
            <person name="Fields C.J."/>
        </authorList>
    </citation>
    <scope>NUCLEOTIDE SEQUENCE</scope>
    <source>
        <strain evidence="2">Niue_2</strain>
        <tissue evidence="2">Leaf</tissue>
    </source>
</reference>
<dbReference type="EMBL" id="NMUH01000435">
    <property type="protein sequence ID" value="MQL79132.1"/>
    <property type="molecule type" value="Genomic_DNA"/>
</dbReference>
<dbReference type="PANTHER" id="PTHR46014">
    <property type="entry name" value="TETRATRICOPEPTIDE REPEAT PROTEIN 1"/>
    <property type="match status" value="1"/>
</dbReference>
<evidence type="ECO:0008006" key="4">
    <source>
        <dbReference type="Google" id="ProtNLM"/>
    </source>
</evidence>
<dbReference type="PROSITE" id="PS50005">
    <property type="entry name" value="TPR"/>
    <property type="match status" value="1"/>
</dbReference>
<dbReference type="Proteomes" id="UP000652761">
    <property type="component" value="Unassembled WGS sequence"/>
</dbReference>
<comment type="caution">
    <text evidence="2">The sequence shown here is derived from an EMBL/GenBank/DDBJ whole genome shotgun (WGS) entry which is preliminary data.</text>
</comment>
<dbReference type="AlphaFoldDB" id="A0A843U1R9"/>
<keyword evidence="1" id="KW-0802">TPR repeat</keyword>
<name>A0A843U1R9_COLES</name>
<dbReference type="InterPro" id="IPR011990">
    <property type="entry name" value="TPR-like_helical_dom_sf"/>
</dbReference>
<dbReference type="SUPFAM" id="SSF48452">
    <property type="entry name" value="TPR-like"/>
    <property type="match status" value="1"/>
</dbReference>
<evidence type="ECO:0000256" key="1">
    <source>
        <dbReference type="PROSITE-ProRule" id="PRU00339"/>
    </source>
</evidence>
<evidence type="ECO:0000313" key="2">
    <source>
        <dbReference type="EMBL" id="MQL79132.1"/>
    </source>
</evidence>
<keyword evidence="3" id="KW-1185">Reference proteome</keyword>
<organism evidence="2 3">
    <name type="scientific">Colocasia esculenta</name>
    <name type="common">Wild taro</name>
    <name type="synonym">Arum esculentum</name>
    <dbReference type="NCBI Taxonomy" id="4460"/>
    <lineage>
        <taxon>Eukaryota</taxon>
        <taxon>Viridiplantae</taxon>
        <taxon>Streptophyta</taxon>
        <taxon>Embryophyta</taxon>
        <taxon>Tracheophyta</taxon>
        <taxon>Spermatophyta</taxon>
        <taxon>Magnoliopsida</taxon>
        <taxon>Liliopsida</taxon>
        <taxon>Araceae</taxon>
        <taxon>Aroideae</taxon>
        <taxon>Colocasieae</taxon>
        <taxon>Colocasia</taxon>
    </lineage>
</organism>
<dbReference type="Gene3D" id="1.25.40.10">
    <property type="entry name" value="Tetratricopeptide repeat domain"/>
    <property type="match status" value="1"/>
</dbReference>
<dbReference type="PANTHER" id="PTHR46014:SF1">
    <property type="entry name" value="TETRATRICOPEPTIDE REPEAT PROTEIN 1"/>
    <property type="match status" value="1"/>
</dbReference>